<sequence>MLGLAAAMAMAAAGSQAPLRMNDLQAVGTHNSYKQAIPAQELAAMVAARGRPVLGLDYAHRPLAEQLDAGARQLEIDVVADPQGGRYAGPLTALGGGTVLPPATAQALARPGFKTLHMPDVDFRSSCVTFVECLSQVRAWSDAHRDHAPILILLNAKEGQASLPGGAAPLPFDEQAFDALDAEIRSVFGPDRLITPDLVQGKKPTLREAVLAGGWPTLEAARGKVFFALDENPAKVAIYRGKRASLEGRAMFVNTDEASPAAAYLTLNDPVAQKDRIAAAVKAGFIVRTRADADTWAARAADMTMRSAALSSGAQYVSTDYMWADPRLPGNYTVRLPGGEAAACNPVRAPKACDGAIEMTPGAPAKGYLDPARRPDLTRVLAPPPAAGSPRALADAAIFDASRALKDTPRWALATSDVSGSMYDHFAAALGVRLTPSEAPVLTALLERAGDDRSVVGVAKTFWGTSRPYVGKEGAPTCEAKTAHLTGNPDYPSGHSAHGEHVAMILAEVAPERADALYARGREYAESRWICGSHTVSATEAGLQAGAVIYAAEHRSPAFRLDLEMARAEVAAVLARANAK</sequence>
<dbReference type="InterPro" id="IPR000326">
    <property type="entry name" value="PAP2/HPO"/>
</dbReference>
<keyword evidence="5" id="KW-1185">Reference proteome</keyword>
<dbReference type="InterPro" id="IPR036938">
    <property type="entry name" value="PAP2/HPO_sf"/>
</dbReference>
<accession>A0A2N5CNS5</accession>
<dbReference type="SUPFAM" id="SSF48317">
    <property type="entry name" value="Acid phosphatase/Vanadium-dependent haloperoxidase"/>
    <property type="match status" value="1"/>
</dbReference>
<dbReference type="Gene3D" id="3.20.20.190">
    <property type="entry name" value="Phosphatidylinositol (PI) phosphodiesterase"/>
    <property type="match status" value="1"/>
</dbReference>
<dbReference type="GO" id="GO:0006629">
    <property type="term" value="P:lipid metabolic process"/>
    <property type="evidence" value="ECO:0007669"/>
    <property type="project" value="InterPro"/>
</dbReference>
<dbReference type="InterPro" id="IPR032075">
    <property type="entry name" value="PI-PLC-C1"/>
</dbReference>
<evidence type="ECO:0000313" key="4">
    <source>
        <dbReference type="Proteomes" id="UP000234483"/>
    </source>
</evidence>
<dbReference type="EMBL" id="CP026100">
    <property type="protein sequence ID" value="AYV49299.1"/>
    <property type="molecule type" value="Genomic_DNA"/>
</dbReference>
<reference evidence="3 4" key="1">
    <citation type="submission" date="2017-12" db="EMBL/GenBank/DDBJ databases">
        <title>The genome sequence of Caulobacter flavus CGMCC1 15093.</title>
        <authorList>
            <person name="Gao J."/>
            <person name="Mao X."/>
            <person name="Sun J."/>
        </authorList>
    </citation>
    <scope>NUCLEOTIDE SEQUENCE [LARGE SCALE GENOMIC DNA]</scope>
    <source>
        <strain evidence="3 4">CGMCC1 15093</strain>
    </source>
</reference>
<dbReference type="SUPFAM" id="SSF51695">
    <property type="entry name" value="PLC-like phosphodiesterases"/>
    <property type="match status" value="1"/>
</dbReference>
<evidence type="ECO:0000259" key="1">
    <source>
        <dbReference type="Pfam" id="PF01569"/>
    </source>
</evidence>
<dbReference type="Gene3D" id="1.20.144.10">
    <property type="entry name" value="Phosphatidic acid phosphatase type 2/haloperoxidase"/>
    <property type="match status" value="1"/>
</dbReference>
<dbReference type="GO" id="GO:0030288">
    <property type="term" value="C:outer membrane-bounded periplasmic space"/>
    <property type="evidence" value="ECO:0007669"/>
    <property type="project" value="InterPro"/>
</dbReference>
<evidence type="ECO:0000313" key="3">
    <source>
        <dbReference type="EMBL" id="PLR08299.1"/>
    </source>
</evidence>
<evidence type="ECO:0000313" key="5">
    <source>
        <dbReference type="Proteomes" id="UP000281192"/>
    </source>
</evidence>
<organism evidence="3 4">
    <name type="scientific">Caulobacter flavus</name>
    <dbReference type="NCBI Taxonomy" id="1679497"/>
    <lineage>
        <taxon>Bacteria</taxon>
        <taxon>Pseudomonadati</taxon>
        <taxon>Pseudomonadota</taxon>
        <taxon>Alphaproteobacteria</taxon>
        <taxon>Caulobacterales</taxon>
        <taxon>Caulobacteraceae</taxon>
        <taxon>Caulobacter</taxon>
    </lineage>
</organism>
<dbReference type="InterPro" id="IPR001011">
    <property type="entry name" value="Acid_Pase_classA_bac"/>
</dbReference>
<protein>
    <submittedName>
        <fullName evidence="3">Acid phosphatase</fullName>
    </submittedName>
</protein>
<dbReference type="OrthoDB" id="195526at2"/>
<feature type="domain" description="Phosphatidic acid phosphatase type 2/haloperoxidase" evidence="1">
    <location>
        <begin position="455"/>
        <end position="554"/>
    </location>
</feature>
<reference evidence="2 5" key="2">
    <citation type="submission" date="2018-01" db="EMBL/GenBank/DDBJ databases">
        <title>Complete genome sequence of Caulobacter flavus RHGG3.</title>
        <authorList>
            <person name="Yang E."/>
        </authorList>
    </citation>
    <scope>NUCLEOTIDE SEQUENCE [LARGE SCALE GENOMIC DNA]</scope>
    <source>
        <strain evidence="2 5">RHGG3</strain>
    </source>
</reference>
<dbReference type="Proteomes" id="UP000234483">
    <property type="component" value="Unassembled WGS sequence"/>
</dbReference>
<dbReference type="KEGG" id="cfh:C1707_25340"/>
<dbReference type="InterPro" id="IPR017946">
    <property type="entry name" value="PLC-like_Pdiesterase_TIM-brl"/>
</dbReference>
<dbReference type="GO" id="GO:0003993">
    <property type="term" value="F:acid phosphatase activity"/>
    <property type="evidence" value="ECO:0007669"/>
    <property type="project" value="InterPro"/>
</dbReference>
<dbReference type="Pfam" id="PF16670">
    <property type="entry name" value="PI-PLC-C1"/>
    <property type="match status" value="1"/>
</dbReference>
<evidence type="ECO:0000313" key="2">
    <source>
        <dbReference type="EMBL" id="AYV49299.1"/>
    </source>
</evidence>
<dbReference type="Pfam" id="PF01569">
    <property type="entry name" value="PAP2"/>
    <property type="match status" value="1"/>
</dbReference>
<dbReference type="Proteomes" id="UP000281192">
    <property type="component" value="Chromosome"/>
</dbReference>
<dbReference type="AlphaFoldDB" id="A0A2N5CNS5"/>
<proteinExistence type="predicted"/>
<name>A0A2N5CNS5_9CAUL</name>
<gene>
    <name evidence="2" type="ORF">C1707_25340</name>
    <name evidence="3" type="ORF">CFHF_20825</name>
</gene>
<dbReference type="CDD" id="cd03397">
    <property type="entry name" value="PAP2_acid_phosphatase"/>
    <property type="match status" value="1"/>
</dbReference>
<dbReference type="PRINTS" id="PR00483">
    <property type="entry name" value="BACPHPHTASE"/>
</dbReference>
<dbReference type="GO" id="GO:0008081">
    <property type="term" value="F:phosphoric diester hydrolase activity"/>
    <property type="evidence" value="ECO:0007669"/>
    <property type="project" value="InterPro"/>
</dbReference>
<dbReference type="EMBL" id="PJRQ01000042">
    <property type="protein sequence ID" value="PLR08299.1"/>
    <property type="molecule type" value="Genomic_DNA"/>
</dbReference>
<dbReference type="CDD" id="cd08589">
    <property type="entry name" value="PI-PLCc_SaPLC1_like"/>
    <property type="match status" value="1"/>
</dbReference>